<evidence type="ECO:0000313" key="8">
    <source>
        <dbReference type="EMBL" id="REF84582.1"/>
    </source>
</evidence>
<dbReference type="InterPro" id="IPR011250">
    <property type="entry name" value="OMP/PagP_B-barrel"/>
</dbReference>
<feature type="signal peptide" evidence="6">
    <location>
        <begin position="1"/>
        <end position="20"/>
    </location>
</feature>
<dbReference type="SUPFAM" id="SSF56925">
    <property type="entry name" value="OMPA-like"/>
    <property type="match status" value="1"/>
</dbReference>
<dbReference type="GO" id="GO:0009279">
    <property type="term" value="C:cell outer membrane"/>
    <property type="evidence" value="ECO:0007669"/>
    <property type="project" value="UniProtKB-SubCell"/>
</dbReference>
<comment type="subcellular location">
    <subcellularLocation>
        <location evidence="1">Cell outer membrane</location>
    </subcellularLocation>
</comment>
<accession>A0A3D9YUI6</accession>
<dbReference type="PANTHER" id="PTHR34001:SF3">
    <property type="entry name" value="BLL7405 PROTEIN"/>
    <property type="match status" value="1"/>
</dbReference>
<keyword evidence="2 6" id="KW-0732">Signal</keyword>
<keyword evidence="3" id="KW-0472">Membrane</keyword>
<feature type="chain" id="PRO_5017763666" evidence="6">
    <location>
        <begin position="21"/>
        <end position="244"/>
    </location>
</feature>
<dbReference type="OrthoDB" id="9815357at2"/>
<evidence type="ECO:0000259" key="7">
    <source>
        <dbReference type="Pfam" id="PF13505"/>
    </source>
</evidence>
<organism evidence="8 9">
    <name type="scientific">Methylovirgula ligni</name>
    <dbReference type="NCBI Taxonomy" id="569860"/>
    <lineage>
        <taxon>Bacteria</taxon>
        <taxon>Pseudomonadati</taxon>
        <taxon>Pseudomonadota</taxon>
        <taxon>Alphaproteobacteria</taxon>
        <taxon>Hyphomicrobiales</taxon>
        <taxon>Beijerinckiaceae</taxon>
        <taxon>Methylovirgula</taxon>
    </lineage>
</organism>
<sequence length="244" mass="25678">MSKSLVAIVFISAISGSALAADLPNTKEAPVFTPAPVLSWTGFYAGLNAGYVAADVDVRDVNGGVTPGPFSYHPDGGFGGGQLGYNYQFNQFVVGIEGDVGYIGLQGKGIIGSAAADHHQDLTLDSGVYGDITGRVGYAFGPALIYAKGGYAWFGGSAEQTTTNPGYVTTGTSTFSGWTAGGGVEYLITQNISVKAEYLHFDFGSKGGYQTNVGDDSSPIGYEFWNETSLRFDTVKVGLNYRFW</sequence>
<dbReference type="EMBL" id="QUMO01000004">
    <property type="protein sequence ID" value="REF84582.1"/>
    <property type="molecule type" value="Genomic_DNA"/>
</dbReference>
<dbReference type="Proteomes" id="UP000256900">
    <property type="component" value="Unassembled WGS sequence"/>
</dbReference>
<evidence type="ECO:0000256" key="3">
    <source>
        <dbReference type="ARBA" id="ARBA00023136"/>
    </source>
</evidence>
<reference evidence="8 9" key="1">
    <citation type="submission" date="2018-08" db="EMBL/GenBank/DDBJ databases">
        <title>Genomic Encyclopedia of Type Strains, Phase IV (KMG-IV): sequencing the most valuable type-strain genomes for metagenomic binning, comparative biology and taxonomic classification.</title>
        <authorList>
            <person name="Goeker M."/>
        </authorList>
    </citation>
    <scope>NUCLEOTIDE SEQUENCE [LARGE SCALE GENOMIC DNA]</scope>
    <source>
        <strain evidence="8 9">BW863</strain>
    </source>
</reference>
<protein>
    <submittedName>
        <fullName evidence="8">Outer membrane immunogenic protein</fullName>
    </submittedName>
</protein>
<gene>
    <name evidence="8" type="ORF">DES32_2692</name>
</gene>
<dbReference type="InterPro" id="IPR027385">
    <property type="entry name" value="Beta-barrel_OMP"/>
</dbReference>
<name>A0A3D9YUI6_9HYPH</name>
<proteinExistence type="inferred from homology"/>
<dbReference type="AlphaFoldDB" id="A0A3D9YUI6"/>
<keyword evidence="4" id="KW-0998">Cell outer membrane</keyword>
<dbReference type="RefSeq" id="WP_115837216.1">
    <property type="nucleotide sequence ID" value="NZ_CP025086.1"/>
</dbReference>
<comment type="similarity">
    <text evidence="5">Belongs to the Omp25/RopB family.</text>
</comment>
<evidence type="ECO:0000256" key="2">
    <source>
        <dbReference type="ARBA" id="ARBA00022729"/>
    </source>
</evidence>
<dbReference type="PANTHER" id="PTHR34001">
    <property type="entry name" value="BLL7405 PROTEIN"/>
    <property type="match status" value="1"/>
</dbReference>
<evidence type="ECO:0000256" key="6">
    <source>
        <dbReference type="SAM" id="SignalP"/>
    </source>
</evidence>
<evidence type="ECO:0000256" key="5">
    <source>
        <dbReference type="ARBA" id="ARBA00038306"/>
    </source>
</evidence>
<comment type="caution">
    <text evidence="8">The sequence shown here is derived from an EMBL/GenBank/DDBJ whole genome shotgun (WGS) entry which is preliminary data.</text>
</comment>
<dbReference type="Gene3D" id="2.40.160.20">
    <property type="match status" value="1"/>
</dbReference>
<dbReference type="InterPro" id="IPR051692">
    <property type="entry name" value="OMP-like"/>
</dbReference>
<evidence type="ECO:0000256" key="1">
    <source>
        <dbReference type="ARBA" id="ARBA00004442"/>
    </source>
</evidence>
<evidence type="ECO:0000256" key="4">
    <source>
        <dbReference type="ARBA" id="ARBA00023237"/>
    </source>
</evidence>
<evidence type="ECO:0000313" key="9">
    <source>
        <dbReference type="Proteomes" id="UP000256900"/>
    </source>
</evidence>
<feature type="domain" description="Outer membrane protein beta-barrel" evidence="7">
    <location>
        <begin position="38"/>
        <end position="243"/>
    </location>
</feature>
<dbReference type="Pfam" id="PF13505">
    <property type="entry name" value="OMP_b-brl"/>
    <property type="match status" value="1"/>
</dbReference>
<keyword evidence="9" id="KW-1185">Reference proteome</keyword>